<keyword evidence="3" id="KW-1185">Reference proteome</keyword>
<evidence type="ECO:0000313" key="2">
    <source>
        <dbReference type="EMBL" id="SDW03480.1"/>
    </source>
</evidence>
<dbReference type="PROSITE" id="PS51257">
    <property type="entry name" value="PROKAR_LIPOPROTEIN"/>
    <property type="match status" value="1"/>
</dbReference>
<sequence length="351" mass="36502">MHSKRRIIVQSGLAVGAATACLLGVDHVHRTMQTQVKLTYDNAQYSTRSSQNSSIGNISLPANTQGSANWSGYIATPSGANGYTSVTGNWVVPTVSGADNSMAAQWIGLGGVENQDLLQMGTTEQMVNGQQEVDVFWEKLPASAHSIMTIPVGSSVAASIDKSNGSTWNLSIHVTTPSGETESKSLTVSLSNRYAENIGTSAEWISEDPSTGQGDLYPLANAGTVQFTNATVDGQPITASGNTIQSVAMVDDAGDILISPSSLGTDGESFSTTTWSTTSSGAGNGLPGDGGGFGDGWSQGWSHWSESSYGGGHHRDVSSWSGWMPGGSWSISIPTSAGNGSGYTIQFSWGW</sequence>
<dbReference type="STRING" id="89784.SAMN04489725_101141"/>
<evidence type="ECO:0000313" key="3">
    <source>
        <dbReference type="Proteomes" id="UP000182589"/>
    </source>
</evidence>
<organism evidence="2 3">
    <name type="scientific">Alicyclobacillus hesperidum</name>
    <dbReference type="NCBI Taxonomy" id="89784"/>
    <lineage>
        <taxon>Bacteria</taxon>
        <taxon>Bacillati</taxon>
        <taxon>Bacillota</taxon>
        <taxon>Bacilli</taxon>
        <taxon>Bacillales</taxon>
        <taxon>Alicyclobacillaceae</taxon>
        <taxon>Alicyclobacillus</taxon>
    </lineage>
</organism>
<dbReference type="SUPFAM" id="SSF49899">
    <property type="entry name" value="Concanavalin A-like lectins/glucanases"/>
    <property type="match status" value="1"/>
</dbReference>
<dbReference type="RefSeq" id="WP_074691219.1">
    <property type="nucleotide sequence ID" value="NZ_BSRA01000002.1"/>
</dbReference>
<gene>
    <name evidence="1" type="ORF">Heshes_04360</name>
    <name evidence="2" type="ORF">SAMN04489725_101141</name>
</gene>
<proteinExistence type="predicted"/>
<protein>
    <submittedName>
        <fullName evidence="2">Peptidase A4 family protein</fullName>
    </submittedName>
</protein>
<accession>A0A1H2Q929</accession>
<name>A0A1H2Q929_9BACL</name>
<dbReference type="EMBL" id="BSRA01000002">
    <property type="protein sequence ID" value="GLV12752.1"/>
    <property type="molecule type" value="Genomic_DNA"/>
</dbReference>
<dbReference type="InterPro" id="IPR038656">
    <property type="entry name" value="Peptidase_G1_sf"/>
</dbReference>
<dbReference type="GO" id="GO:0070007">
    <property type="term" value="F:glutamic-type endopeptidase activity"/>
    <property type="evidence" value="ECO:0007669"/>
    <property type="project" value="InterPro"/>
</dbReference>
<reference evidence="2" key="2">
    <citation type="submission" date="2016-10" db="EMBL/GenBank/DDBJ databases">
        <authorList>
            <person name="de Groot N.N."/>
        </authorList>
    </citation>
    <scope>NUCLEOTIDE SEQUENCE [LARGE SCALE GENOMIC DNA]</scope>
    <source>
        <strain evidence="2">DSM 12489</strain>
    </source>
</reference>
<dbReference type="Proteomes" id="UP001157137">
    <property type="component" value="Unassembled WGS sequence"/>
</dbReference>
<reference evidence="1" key="3">
    <citation type="submission" date="2023-02" db="EMBL/GenBank/DDBJ databases">
        <title>Proposal of a novel subspecies: Alicyclobacillus hesperidum subspecies aegle.</title>
        <authorList>
            <person name="Goto K."/>
            <person name="Fujii T."/>
            <person name="Yasui K."/>
            <person name="Mochida K."/>
            <person name="Kato-Tanaka Y."/>
            <person name="Morohoshi S."/>
            <person name="An S.Y."/>
            <person name="Kasai H."/>
            <person name="Yokota A."/>
        </authorList>
    </citation>
    <scope>NUCLEOTIDE SEQUENCE</scope>
    <source>
        <strain evidence="1">DSM 12766</strain>
    </source>
</reference>
<dbReference type="Gene3D" id="2.60.120.700">
    <property type="entry name" value="Peptidase G1"/>
    <property type="match status" value="1"/>
</dbReference>
<dbReference type="PANTHER" id="PTHR37536">
    <property type="entry name" value="PUTATIVE (AFU_ORTHOLOGUE AFUA_3G02970)-RELATED"/>
    <property type="match status" value="1"/>
</dbReference>
<dbReference type="Proteomes" id="UP000182589">
    <property type="component" value="Unassembled WGS sequence"/>
</dbReference>
<dbReference type="GO" id="GO:0006508">
    <property type="term" value="P:proteolysis"/>
    <property type="evidence" value="ECO:0007669"/>
    <property type="project" value="InterPro"/>
</dbReference>
<dbReference type="InterPro" id="IPR000250">
    <property type="entry name" value="Peptidase_G1"/>
</dbReference>
<dbReference type="EMBL" id="FNOJ01000001">
    <property type="protein sequence ID" value="SDW03480.1"/>
    <property type="molecule type" value="Genomic_DNA"/>
</dbReference>
<dbReference type="PANTHER" id="PTHR37536:SF1">
    <property type="entry name" value="ASPERGILLOPEPSIN, PUTAITVE (AFU_ORTHOLOGUE AFUA_7G01200)"/>
    <property type="match status" value="1"/>
</dbReference>
<reference evidence="3" key="1">
    <citation type="submission" date="2016-10" db="EMBL/GenBank/DDBJ databases">
        <authorList>
            <person name="Varghese N."/>
        </authorList>
    </citation>
    <scope>NUCLEOTIDE SEQUENCE [LARGE SCALE GENOMIC DNA]</scope>
    <source>
        <strain evidence="3">DSM 12489</strain>
    </source>
</reference>
<dbReference type="CDD" id="cd13426">
    <property type="entry name" value="Peptidase_G1"/>
    <property type="match status" value="1"/>
</dbReference>
<dbReference type="AlphaFoldDB" id="A0A1H2Q929"/>
<evidence type="ECO:0000313" key="1">
    <source>
        <dbReference type="EMBL" id="GLV12752.1"/>
    </source>
</evidence>
<dbReference type="InterPro" id="IPR013320">
    <property type="entry name" value="ConA-like_dom_sf"/>
</dbReference>
<dbReference type="Pfam" id="PF01828">
    <property type="entry name" value="Peptidase_A4"/>
    <property type="match status" value="1"/>
</dbReference>